<dbReference type="OrthoDB" id="9808150at2"/>
<dbReference type="InterPro" id="IPR017665">
    <property type="entry name" value="Guanylate_kinase"/>
</dbReference>
<dbReference type="PANTHER" id="PTHR23117">
    <property type="entry name" value="GUANYLATE KINASE-RELATED"/>
    <property type="match status" value="1"/>
</dbReference>
<evidence type="ECO:0000256" key="3">
    <source>
        <dbReference type="ARBA" id="ARBA00012961"/>
    </source>
</evidence>
<comment type="similarity">
    <text evidence="2 11">Belongs to the guanylate kinase family.</text>
</comment>
<keyword evidence="9 11" id="KW-0067">ATP-binding</keyword>
<evidence type="ECO:0000256" key="11">
    <source>
        <dbReference type="HAMAP-Rule" id="MF_00328"/>
    </source>
</evidence>
<dbReference type="InterPro" id="IPR008144">
    <property type="entry name" value="Guanylate_kin-like_dom"/>
</dbReference>
<keyword evidence="5 11" id="KW-0963">Cytoplasm</keyword>
<evidence type="ECO:0000256" key="12">
    <source>
        <dbReference type="SAM" id="MobiDB-lite"/>
    </source>
</evidence>
<organism evidence="14 15">
    <name type="scientific">Colwellia ponticola</name>
    <dbReference type="NCBI Taxonomy" id="2304625"/>
    <lineage>
        <taxon>Bacteria</taxon>
        <taxon>Pseudomonadati</taxon>
        <taxon>Pseudomonadota</taxon>
        <taxon>Gammaproteobacteria</taxon>
        <taxon>Alteromonadales</taxon>
        <taxon>Colwelliaceae</taxon>
        <taxon>Colwellia</taxon>
    </lineage>
</organism>
<dbReference type="PROSITE" id="PS00856">
    <property type="entry name" value="GUANYLATE_KINASE_1"/>
    <property type="match status" value="1"/>
</dbReference>
<dbReference type="CDD" id="cd00071">
    <property type="entry name" value="GMPK"/>
    <property type="match status" value="1"/>
</dbReference>
<dbReference type="Gene3D" id="3.30.63.10">
    <property type="entry name" value="Guanylate Kinase phosphate binding domain"/>
    <property type="match status" value="1"/>
</dbReference>
<name>A0A8H2JLJ5_9GAMM</name>
<accession>A0A8H2JLJ5</accession>
<dbReference type="Proteomes" id="UP000307702">
    <property type="component" value="Unassembled WGS sequence"/>
</dbReference>
<dbReference type="FunFam" id="3.40.50.300:FF:000084">
    <property type="entry name" value="Guanylate kinase"/>
    <property type="match status" value="1"/>
</dbReference>
<dbReference type="InterPro" id="IPR027417">
    <property type="entry name" value="P-loop_NTPase"/>
</dbReference>
<dbReference type="HAMAP" id="MF_00328">
    <property type="entry name" value="Guanylate_kinase"/>
    <property type="match status" value="1"/>
</dbReference>
<evidence type="ECO:0000256" key="5">
    <source>
        <dbReference type="ARBA" id="ARBA00022490"/>
    </source>
</evidence>
<evidence type="ECO:0000256" key="9">
    <source>
        <dbReference type="ARBA" id="ARBA00022840"/>
    </source>
</evidence>
<evidence type="ECO:0000256" key="7">
    <source>
        <dbReference type="ARBA" id="ARBA00022741"/>
    </source>
</evidence>
<evidence type="ECO:0000313" key="15">
    <source>
        <dbReference type="Proteomes" id="UP000307702"/>
    </source>
</evidence>
<keyword evidence="7 11" id="KW-0547">Nucleotide-binding</keyword>
<feature type="binding site" evidence="11">
    <location>
        <begin position="30"/>
        <end position="37"/>
    </location>
    <ligand>
        <name>ATP</name>
        <dbReference type="ChEBI" id="CHEBI:30616"/>
    </ligand>
</feature>
<dbReference type="SUPFAM" id="SSF52540">
    <property type="entry name" value="P-loop containing nucleoside triphosphate hydrolases"/>
    <property type="match status" value="1"/>
</dbReference>
<evidence type="ECO:0000259" key="13">
    <source>
        <dbReference type="PROSITE" id="PS50052"/>
    </source>
</evidence>
<dbReference type="FunFam" id="3.30.63.10:FF:000002">
    <property type="entry name" value="Guanylate kinase 1"/>
    <property type="match status" value="1"/>
</dbReference>
<proteinExistence type="inferred from homology"/>
<dbReference type="NCBIfam" id="TIGR03263">
    <property type="entry name" value="guanyl_kin"/>
    <property type="match status" value="1"/>
</dbReference>
<comment type="catalytic activity">
    <reaction evidence="11">
        <text>GMP + ATP = GDP + ADP</text>
        <dbReference type="Rhea" id="RHEA:20780"/>
        <dbReference type="ChEBI" id="CHEBI:30616"/>
        <dbReference type="ChEBI" id="CHEBI:58115"/>
        <dbReference type="ChEBI" id="CHEBI:58189"/>
        <dbReference type="ChEBI" id="CHEBI:456216"/>
        <dbReference type="EC" id="2.7.4.8"/>
    </reaction>
</comment>
<dbReference type="GO" id="GO:0004385">
    <property type="term" value="F:GMP kinase activity"/>
    <property type="evidence" value="ECO:0007669"/>
    <property type="project" value="UniProtKB-UniRule"/>
</dbReference>
<feature type="domain" description="Guanylate kinase-like" evidence="13">
    <location>
        <begin position="23"/>
        <end position="210"/>
    </location>
</feature>
<keyword evidence="15" id="KW-1185">Reference proteome</keyword>
<dbReference type="InterPro" id="IPR008145">
    <property type="entry name" value="GK/Ca_channel_bsu"/>
</dbReference>
<dbReference type="EC" id="2.7.4.8" evidence="3 11"/>
<dbReference type="SMART" id="SM00072">
    <property type="entry name" value="GuKc"/>
    <property type="match status" value="1"/>
</dbReference>
<dbReference type="GO" id="GO:0005524">
    <property type="term" value="F:ATP binding"/>
    <property type="evidence" value="ECO:0007669"/>
    <property type="project" value="UniProtKB-UniRule"/>
</dbReference>
<dbReference type="EMBL" id="SZVP01000007">
    <property type="protein sequence ID" value="TMM45299.1"/>
    <property type="molecule type" value="Genomic_DNA"/>
</dbReference>
<dbReference type="GO" id="GO:0005829">
    <property type="term" value="C:cytosol"/>
    <property type="evidence" value="ECO:0007669"/>
    <property type="project" value="TreeGrafter"/>
</dbReference>
<keyword evidence="6 11" id="KW-0808">Transferase</keyword>
<comment type="function">
    <text evidence="11">Essential for recycling GMP and indirectly, cGMP.</text>
</comment>
<dbReference type="AlphaFoldDB" id="A0A8H2JLJ5"/>
<dbReference type="PANTHER" id="PTHR23117:SF13">
    <property type="entry name" value="GUANYLATE KINASE"/>
    <property type="match status" value="1"/>
</dbReference>
<keyword evidence="8 11" id="KW-0418">Kinase</keyword>
<sequence length="240" mass="27253">MRFSFFYAYFLGNPKEPLVTVPGNLFILSAPSGAGKSSLITALLKQEAKQEADSSKRTLAVSVSHTTRAPRPGENNGEHYHFVSVDEFEKQIKNNAFYEYAKVFGNYYGTSEAAIDKQLAQGIDVFLDIDWQGAQQVRMKRPTVTTIFISPPSKEELEKRLRGRGQDSEEVIASRMEQAQAECSHYNEFDYIIVNKDFDQALLDLTIIVQNQRLKCRQQSIAQQALFRKLLNNDAQEQNT</sequence>
<comment type="subcellular location">
    <subcellularLocation>
        <location evidence="1 11">Cytoplasm</location>
    </subcellularLocation>
</comment>
<comment type="caution">
    <text evidence="14">The sequence shown here is derived from an EMBL/GenBank/DDBJ whole genome shotgun (WGS) entry which is preliminary data.</text>
</comment>
<dbReference type="InterPro" id="IPR020590">
    <property type="entry name" value="Guanylate_kinase_CS"/>
</dbReference>
<dbReference type="Gene3D" id="3.40.50.300">
    <property type="entry name" value="P-loop containing nucleotide triphosphate hydrolases"/>
    <property type="match status" value="1"/>
</dbReference>
<evidence type="ECO:0000256" key="1">
    <source>
        <dbReference type="ARBA" id="ARBA00004496"/>
    </source>
</evidence>
<evidence type="ECO:0000256" key="6">
    <source>
        <dbReference type="ARBA" id="ARBA00022679"/>
    </source>
</evidence>
<evidence type="ECO:0000256" key="2">
    <source>
        <dbReference type="ARBA" id="ARBA00005790"/>
    </source>
</evidence>
<reference evidence="14 15" key="1">
    <citation type="submission" date="2019-05" db="EMBL/GenBank/DDBJ databases">
        <title>Colwellia ponticola sp. nov., isolated from seawater.</title>
        <authorList>
            <person name="Yoon J.-H."/>
        </authorList>
    </citation>
    <scope>NUCLEOTIDE SEQUENCE [LARGE SCALE GENOMIC DNA]</scope>
    <source>
        <strain evidence="14 15">OISW-25</strain>
    </source>
</reference>
<dbReference type="PROSITE" id="PS50052">
    <property type="entry name" value="GUANYLATE_KINASE_2"/>
    <property type="match status" value="1"/>
</dbReference>
<gene>
    <name evidence="11" type="primary">gmk</name>
    <name evidence="14" type="ORF">FCS21_09415</name>
</gene>
<feature type="region of interest" description="Disordered" evidence="12">
    <location>
        <begin position="55"/>
        <end position="77"/>
    </location>
</feature>
<evidence type="ECO:0000256" key="4">
    <source>
        <dbReference type="ARBA" id="ARBA00016296"/>
    </source>
</evidence>
<evidence type="ECO:0000313" key="14">
    <source>
        <dbReference type="EMBL" id="TMM45299.1"/>
    </source>
</evidence>
<protein>
    <recommendedName>
        <fullName evidence="4 11">Guanylate kinase</fullName>
        <ecNumber evidence="3 11">2.7.4.8</ecNumber>
    </recommendedName>
    <alternativeName>
        <fullName evidence="10 11">GMP kinase</fullName>
    </alternativeName>
</protein>
<dbReference type="Pfam" id="PF00625">
    <property type="entry name" value="Guanylate_kin"/>
    <property type="match status" value="1"/>
</dbReference>
<evidence type="ECO:0000256" key="10">
    <source>
        <dbReference type="ARBA" id="ARBA00030128"/>
    </source>
</evidence>
<evidence type="ECO:0000256" key="8">
    <source>
        <dbReference type="ARBA" id="ARBA00022777"/>
    </source>
</evidence>